<evidence type="ECO:0000259" key="1">
    <source>
        <dbReference type="Pfam" id="PF08241"/>
    </source>
</evidence>
<feature type="domain" description="Methyltransferase type 11" evidence="1">
    <location>
        <begin position="49"/>
        <end position="139"/>
    </location>
</feature>
<evidence type="ECO:0000313" key="2">
    <source>
        <dbReference type="EMBL" id="SBT66975.1"/>
    </source>
</evidence>
<dbReference type="InterPro" id="IPR013216">
    <property type="entry name" value="Methyltransf_11"/>
</dbReference>
<organism evidence="2 3">
    <name type="scientific">Micromonospora sediminicola</name>
    <dbReference type="NCBI Taxonomy" id="946078"/>
    <lineage>
        <taxon>Bacteria</taxon>
        <taxon>Bacillati</taxon>
        <taxon>Actinomycetota</taxon>
        <taxon>Actinomycetes</taxon>
        <taxon>Micromonosporales</taxon>
        <taxon>Micromonosporaceae</taxon>
        <taxon>Micromonospora</taxon>
    </lineage>
</organism>
<evidence type="ECO:0000313" key="3">
    <source>
        <dbReference type="Proteomes" id="UP000199558"/>
    </source>
</evidence>
<dbReference type="PANTHER" id="PTHR43591:SF24">
    <property type="entry name" value="2-METHOXY-6-POLYPRENYL-1,4-BENZOQUINOL METHYLASE, MITOCHONDRIAL"/>
    <property type="match status" value="1"/>
</dbReference>
<dbReference type="InterPro" id="IPR029063">
    <property type="entry name" value="SAM-dependent_MTases_sf"/>
</dbReference>
<dbReference type="PANTHER" id="PTHR43591">
    <property type="entry name" value="METHYLTRANSFERASE"/>
    <property type="match status" value="1"/>
</dbReference>
<proteinExistence type="predicted"/>
<keyword evidence="3" id="KW-1185">Reference proteome</keyword>
<dbReference type="SUPFAM" id="SSF53335">
    <property type="entry name" value="S-adenosyl-L-methionine-dependent methyltransferases"/>
    <property type="match status" value="1"/>
</dbReference>
<keyword evidence="2" id="KW-0808">Transferase</keyword>
<accession>A0A1A9BBU2</accession>
<dbReference type="GO" id="GO:0008757">
    <property type="term" value="F:S-adenosylmethionine-dependent methyltransferase activity"/>
    <property type="evidence" value="ECO:0007669"/>
    <property type="project" value="InterPro"/>
</dbReference>
<keyword evidence="2" id="KW-0489">Methyltransferase</keyword>
<dbReference type="Proteomes" id="UP000199558">
    <property type="component" value="Unassembled WGS sequence"/>
</dbReference>
<dbReference type="EMBL" id="FLRH01000003">
    <property type="protein sequence ID" value="SBT66975.1"/>
    <property type="molecule type" value="Genomic_DNA"/>
</dbReference>
<gene>
    <name evidence="2" type="ORF">GA0070622_4026</name>
</gene>
<reference evidence="3" key="1">
    <citation type="submission" date="2016-06" db="EMBL/GenBank/DDBJ databases">
        <authorList>
            <person name="Varghese N."/>
            <person name="Submissions Spin"/>
        </authorList>
    </citation>
    <scope>NUCLEOTIDE SEQUENCE [LARGE SCALE GENOMIC DNA]</scope>
    <source>
        <strain evidence="3">DSM 45794</strain>
    </source>
</reference>
<dbReference type="CDD" id="cd02440">
    <property type="entry name" value="AdoMet_MTases"/>
    <property type="match status" value="1"/>
</dbReference>
<dbReference type="Gene3D" id="3.40.50.150">
    <property type="entry name" value="Vaccinia Virus protein VP39"/>
    <property type="match status" value="1"/>
</dbReference>
<dbReference type="AlphaFoldDB" id="A0A1A9BBU2"/>
<dbReference type="STRING" id="946078.GA0070622_4026"/>
<dbReference type="Pfam" id="PF08241">
    <property type="entry name" value="Methyltransf_11"/>
    <property type="match status" value="1"/>
</dbReference>
<dbReference type="RefSeq" id="WP_091575205.1">
    <property type="nucleotide sequence ID" value="NZ_FLRH01000003.1"/>
</dbReference>
<dbReference type="GO" id="GO:0032259">
    <property type="term" value="P:methylation"/>
    <property type="evidence" value="ECO:0007669"/>
    <property type="project" value="UniProtKB-KW"/>
</dbReference>
<name>A0A1A9BBU2_9ACTN</name>
<dbReference type="OrthoDB" id="448116at2"/>
<sequence>MIEFDYDAHERSRWAGRARAYRRSFGGLCAYPTAALLDAARVRAGQRVLDVGTGPGTVAAVALGRGAAVVAVDAEASMLAEARATAAGAGLVGAALPRLPLPDDRFDAAVANFVLNHVGDPAAALVELRRVVRPGGRVAVTLWPSPHPPLQRLWGEAISAAGVIPPADLPRLAPGRDFPRTEAGVTGLLSAAGLTDVACTTLTWTHRTDPEDWWAGPAAGISAVGLVVQRQEPAARERIRREYDRLTAGFRDADGRLALPTAALLGSASVA</sequence>
<protein>
    <submittedName>
        <fullName evidence="2">Methyltransferase domain-containing protein</fullName>
    </submittedName>
</protein>